<evidence type="ECO:0000256" key="1">
    <source>
        <dbReference type="ARBA" id="ARBA00023015"/>
    </source>
</evidence>
<dbReference type="EMBL" id="JACDUR010000001">
    <property type="protein sequence ID" value="MBA2888772.1"/>
    <property type="molecule type" value="Genomic_DNA"/>
</dbReference>
<keyword evidence="2 6" id="KW-0238">DNA-binding</keyword>
<dbReference type="Gene3D" id="1.10.10.10">
    <property type="entry name" value="Winged helix-like DNA-binding domain superfamily/Winged helix DNA-binding domain"/>
    <property type="match status" value="1"/>
</dbReference>
<dbReference type="PROSITE" id="PS51464">
    <property type="entry name" value="SIS"/>
    <property type="match status" value="1"/>
</dbReference>
<dbReference type="CDD" id="cd05013">
    <property type="entry name" value="SIS_RpiR"/>
    <property type="match status" value="1"/>
</dbReference>
<dbReference type="AlphaFoldDB" id="A0A7W0HMJ0"/>
<dbReference type="InterPro" id="IPR046348">
    <property type="entry name" value="SIS_dom_sf"/>
</dbReference>
<feature type="domain" description="SIS" evidence="5">
    <location>
        <begin position="128"/>
        <end position="269"/>
    </location>
</feature>
<dbReference type="PROSITE" id="PS51071">
    <property type="entry name" value="HTH_RPIR"/>
    <property type="match status" value="1"/>
</dbReference>
<dbReference type="PANTHER" id="PTHR30514:SF1">
    <property type="entry name" value="HTH-TYPE TRANSCRIPTIONAL REGULATOR HEXR-RELATED"/>
    <property type="match status" value="1"/>
</dbReference>
<dbReference type="InterPro" id="IPR047640">
    <property type="entry name" value="RpiR-like"/>
</dbReference>
<dbReference type="GO" id="GO:0003700">
    <property type="term" value="F:DNA-binding transcription factor activity"/>
    <property type="evidence" value="ECO:0007669"/>
    <property type="project" value="InterPro"/>
</dbReference>
<gene>
    <name evidence="6" type="ORF">HNR30_000107</name>
</gene>
<dbReference type="InterPro" id="IPR036388">
    <property type="entry name" value="WH-like_DNA-bd_sf"/>
</dbReference>
<keyword evidence="7" id="KW-1185">Reference proteome</keyword>
<keyword evidence="3" id="KW-0804">Transcription</keyword>
<evidence type="ECO:0000313" key="7">
    <source>
        <dbReference type="Proteomes" id="UP000530928"/>
    </source>
</evidence>
<evidence type="ECO:0000259" key="4">
    <source>
        <dbReference type="PROSITE" id="PS51071"/>
    </source>
</evidence>
<dbReference type="GO" id="GO:1901135">
    <property type="term" value="P:carbohydrate derivative metabolic process"/>
    <property type="evidence" value="ECO:0007669"/>
    <property type="project" value="InterPro"/>
</dbReference>
<dbReference type="InterPro" id="IPR009057">
    <property type="entry name" value="Homeodomain-like_sf"/>
</dbReference>
<dbReference type="InterPro" id="IPR035472">
    <property type="entry name" value="RpiR-like_SIS"/>
</dbReference>
<comment type="caution">
    <text evidence="6">The sequence shown here is derived from an EMBL/GenBank/DDBJ whole genome shotgun (WGS) entry which is preliminary data.</text>
</comment>
<evidence type="ECO:0000313" key="6">
    <source>
        <dbReference type="EMBL" id="MBA2888772.1"/>
    </source>
</evidence>
<proteinExistence type="predicted"/>
<sequence>MTPGALGRIESELPGLPEALRRVGEVILEDPAEAARSTIIALAERAGSSPATVTRFCRAFGFAGYADLRVVLATETGRAAQAGWGAGVGHAIGPDDPLDSAIKIMAAADTRLIQDTAAQVDPDTVGQVADLVVEARKILLVGVSTSGNVAAMLAGRLRRIGLPCWSTSDAHEALSDAALLTAGDVVLGISHRGRTREVIEALAEAGSQGATTVAVTSFARSPVAEVADLLLATAASPETPLRLGGLAAAHAQLFVLDAVYVAVAQRTHERTSQAFARTIRAVESHRVER</sequence>
<dbReference type="InterPro" id="IPR001347">
    <property type="entry name" value="SIS_dom"/>
</dbReference>
<dbReference type="Pfam" id="PF01380">
    <property type="entry name" value="SIS"/>
    <property type="match status" value="1"/>
</dbReference>
<accession>A0A7W0HMJ0</accession>
<dbReference type="GO" id="GO:0097367">
    <property type="term" value="F:carbohydrate derivative binding"/>
    <property type="evidence" value="ECO:0007669"/>
    <property type="project" value="InterPro"/>
</dbReference>
<dbReference type="GO" id="GO:0003677">
    <property type="term" value="F:DNA binding"/>
    <property type="evidence" value="ECO:0007669"/>
    <property type="project" value="UniProtKB-KW"/>
</dbReference>
<dbReference type="RefSeq" id="WP_181607111.1">
    <property type="nucleotide sequence ID" value="NZ_BAABAM010000001.1"/>
</dbReference>
<evidence type="ECO:0000256" key="3">
    <source>
        <dbReference type="ARBA" id="ARBA00023163"/>
    </source>
</evidence>
<dbReference type="SUPFAM" id="SSF46689">
    <property type="entry name" value="Homeodomain-like"/>
    <property type="match status" value="1"/>
</dbReference>
<dbReference type="SUPFAM" id="SSF53697">
    <property type="entry name" value="SIS domain"/>
    <property type="match status" value="1"/>
</dbReference>
<reference evidence="6 7" key="1">
    <citation type="submission" date="2020-07" db="EMBL/GenBank/DDBJ databases">
        <title>Genomic Encyclopedia of Type Strains, Phase IV (KMG-IV): sequencing the most valuable type-strain genomes for metagenomic binning, comparative biology and taxonomic classification.</title>
        <authorList>
            <person name="Goeker M."/>
        </authorList>
    </citation>
    <scope>NUCLEOTIDE SEQUENCE [LARGE SCALE GENOMIC DNA]</scope>
    <source>
        <strain evidence="6 7">DSM 45533</strain>
    </source>
</reference>
<dbReference type="InterPro" id="IPR000281">
    <property type="entry name" value="HTH_RpiR"/>
</dbReference>
<dbReference type="Pfam" id="PF01418">
    <property type="entry name" value="HTH_6"/>
    <property type="match status" value="1"/>
</dbReference>
<evidence type="ECO:0000259" key="5">
    <source>
        <dbReference type="PROSITE" id="PS51464"/>
    </source>
</evidence>
<dbReference type="Proteomes" id="UP000530928">
    <property type="component" value="Unassembled WGS sequence"/>
</dbReference>
<evidence type="ECO:0000256" key="2">
    <source>
        <dbReference type="ARBA" id="ARBA00023125"/>
    </source>
</evidence>
<name>A0A7W0HMJ0_9ACTN</name>
<dbReference type="PANTHER" id="PTHR30514">
    <property type="entry name" value="GLUCOKINASE"/>
    <property type="match status" value="1"/>
</dbReference>
<protein>
    <submittedName>
        <fullName evidence="6">DNA-binding MurR/RpiR family transcriptional regulator</fullName>
    </submittedName>
</protein>
<organism evidence="6 7">
    <name type="scientific">Nonomuraea soli</name>
    <dbReference type="NCBI Taxonomy" id="1032476"/>
    <lineage>
        <taxon>Bacteria</taxon>
        <taxon>Bacillati</taxon>
        <taxon>Actinomycetota</taxon>
        <taxon>Actinomycetes</taxon>
        <taxon>Streptosporangiales</taxon>
        <taxon>Streptosporangiaceae</taxon>
        <taxon>Nonomuraea</taxon>
    </lineage>
</organism>
<dbReference type="Gene3D" id="3.40.50.10490">
    <property type="entry name" value="Glucose-6-phosphate isomerase like protein, domain 1"/>
    <property type="match status" value="1"/>
</dbReference>
<feature type="domain" description="HTH rpiR-type" evidence="4">
    <location>
        <begin position="3"/>
        <end position="79"/>
    </location>
</feature>
<keyword evidence="1" id="KW-0805">Transcription regulation</keyword>